<dbReference type="SUPFAM" id="SSF53335">
    <property type="entry name" value="S-adenosyl-L-methionine-dependent methyltransferases"/>
    <property type="match status" value="1"/>
</dbReference>
<dbReference type="GO" id="GO:0008983">
    <property type="term" value="F:protein-glutamate O-methyltransferase activity"/>
    <property type="evidence" value="ECO:0007669"/>
    <property type="project" value="UniProtKB-EC"/>
</dbReference>
<keyword evidence="5" id="KW-0949">S-adenosyl-L-methionine</keyword>
<evidence type="ECO:0000256" key="1">
    <source>
        <dbReference type="ARBA" id="ARBA00001541"/>
    </source>
</evidence>
<dbReference type="EMBL" id="PIOD01000001">
    <property type="protein sequence ID" value="RDW22046.1"/>
    <property type="molecule type" value="Genomic_DNA"/>
</dbReference>
<feature type="domain" description="CheR-type methyltransferase" evidence="6">
    <location>
        <begin position="1"/>
        <end position="257"/>
    </location>
</feature>
<reference evidence="8" key="1">
    <citation type="submission" date="2017-11" db="EMBL/GenBank/DDBJ databases">
        <authorList>
            <person name="Zhu W."/>
        </authorList>
    </citation>
    <scope>NUCLEOTIDE SEQUENCE [LARGE SCALE GENOMIC DNA]</scope>
    <source>
        <strain evidence="8">CAU 1051</strain>
    </source>
</reference>
<evidence type="ECO:0000256" key="4">
    <source>
        <dbReference type="ARBA" id="ARBA00022679"/>
    </source>
</evidence>
<dbReference type="Pfam" id="PF03705">
    <property type="entry name" value="CheR_N"/>
    <property type="match status" value="1"/>
</dbReference>
<comment type="catalytic activity">
    <reaction evidence="1">
        <text>L-glutamyl-[protein] + S-adenosyl-L-methionine = [protein]-L-glutamate 5-O-methyl ester + S-adenosyl-L-homocysteine</text>
        <dbReference type="Rhea" id="RHEA:24452"/>
        <dbReference type="Rhea" id="RHEA-COMP:10208"/>
        <dbReference type="Rhea" id="RHEA-COMP:10311"/>
        <dbReference type="ChEBI" id="CHEBI:29973"/>
        <dbReference type="ChEBI" id="CHEBI:57856"/>
        <dbReference type="ChEBI" id="CHEBI:59789"/>
        <dbReference type="ChEBI" id="CHEBI:82795"/>
        <dbReference type="EC" id="2.1.1.80"/>
    </reaction>
</comment>
<protein>
    <recommendedName>
        <fullName evidence="2">protein-glutamate O-methyltransferase</fullName>
        <ecNumber evidence="2">2.1.1.80</ecNumber>
    </recommendedName>
</protein>
<dbReference type="InterPro" id="IPR000780">
    <property type="entry name" value="CheR_MeTrfase"/>
</dbReference>
<proteinExistence type="predicted"/>
<dbReference type="SUPFAM" id="SSF47757">
    <property type="entry name" value="Chemotaxis receptor methyltransferase CheR, N-terminal domain"/>
    <property type="match status" value="1"/>
</dbReference>
<dbReference type="SMART" id="SM00138">
    <property type="entry name" value="MeTrc"/>
    <property type="match status" value="1"/>
</dbReference>
<evidence type="ECO:0000256" key="3">
    <source>
        <dbReference type="ARBA" id="ARBA00022603"/>
    </source>
</evidence>
<gene>
    <name evidence="7" type="ORF">CWR45_00725</name>
</gene>
<organism evidence="7 8">
    <name type="scientific">Oceanobacillus chungangensis</name>
    <dbReference type="NCBI Taxonomy" id="1229152"/>
    <lineage>
        <taxon>Bacteria</taxon>
        <taxon>Bacillati</taxon>
        <taxon>Bacillota</taxon>
        <taxon>Bacilli</taxon>
        <taxon>Bacillales</taxon>
        <taxon>Bacillaceae</taxon>
        <taxon>Oceanobacillus</taxon>
    </lineage>
</organism>
<evidence type="ECO:0000256" key="5">
    <source>
        <dbReference type="ARBA" id="ARBA00022691"/>
    </source>
</evidence>
<dbReference type="InterPro" id="IPR029063">
    <property type="entry name" value="SAM-dependent_MTases_sf"/>
</dbReference>
<dbReference type="PROSITE" id="PS50123">
    <property type="entry name" value="CHER"/>
    <property type="match status" value="1"/>
</dbReference>
<dbReference type="InterPro" id="IPR022641">
    <property type="entry name" value="CheR_N"/>
</dbReference>
<dbReference type="Gene3D" id="3.40.50.150">
    <property type="entry name" value="Vaccinia Virus protein VP39"/>
    <property type="match status" value="1"/>
</dbReference>
<keyword evidence="3" id="KW-0489">Methyltransferase</keyword>
<dbReference type="PRINTS" id="PR00996">
    <property type="entry name" value="CHERMTFRASE"/>
</dbReference>
<evidence type="ECO:0000256" key="2">
    <source>
        <dbReference type="ARBA" id="ARBA00012534"/>
    </source>
</evidence>
<dbReference type="InterPro" id="IPR036804">
    <property type="entry name" value="CheR_N_sf"/>
</dbReference>
<dbReference type="Pfam" id="PF01739">
    <property type="entry name" value="CheR"/>
    <property type="match status" value="1"/>
</dbReference>
<dbReference type="GO" id="GO:0032259">
    <property type="term" value="P:methylation"/>
    <property type="evidence" value="ECO:0007669"/>
    <property type="project" value="UniProtKB-KW"/>
</dbReference>
<dbReference type="AlphaFoldDB" id="A0A3D8Q0S4"/>
<evidence type="ECO:0000313" key="7">
    <source>
        <dbReference type="EMBL" id="RDW22046.1"/>
    </source>
</evidence>
<dbReference type="Proteomes" id="UP000256520">
    <property type="component" value="Unassembled WGS sequence"/>
</dbReference>
<dbReference type="PANTHER" id="PTHR24422">
    <property type="entry name" value="CHEMOTAXIS PROTEIN METHYLTRANSFERASE"/>
    <property type="match status" value="1"/>
</dbReference>
<name>A0A3D8Q0S4_9BACI</name>
<dbReference type="InterPro" id="IPR050903">
    <property type="entry name" value="Bact_Chemotaxis_MeTrfase"/>
</dbReference>
<dbReference type="Gene3D" id="1.10.155.10">
    <property type="entry name" value="Chemotaxis receptor methyltransferase CheR, N-terminal domain"/>
    <property type="match status" value="1"/>
</dbReference>
<dbReference type="InterPro" id="IPR022642">
    <property type="entry name" value="CheR_C"/>
</dbReference>
<evidence type="ECO:0000259" key="6">
    <source>
        <dbReference type="PROSITE" id="PS50123"/>
    </source>
</evidence>
<keyword evidence="4" id="KW-0808">Transferase</keyword>
<keyword evidence="8" id="KW-1185">Reference proteome</keyword>
<evidence type="ECO:0000313" key="8">
    <source>
        <dbReference type="Proteomes" id="UP000256520"/>
    </source>
</evidence>
<sequence>MEDEYIEFIKKIKHKVGVDLSLYKEAQMKRRITTLRDKRGHTDFNSYYNSLTKDPKLLDEFMDRLTINVSEFFRNPKRWDVLRDSIIPNILANKQSLTIWSAACSTGEEPYSLAIMLKENFPTVNYKIIATDLDEIALSKAIQGIYAEQALKEVPKQYKLKYFSNENNQYQIDPSLKKDITFKKHNLLADKYPRNIDLIVCRNVLIYFTDEAKELIYRNFSDALIENGILFVGSTEQIFVPAKYNLSIVDTFFYQKI</sequence>
<dbReference type="EC" id="2.1.1.80" evidence="2"/>
<dbReference type="OrthoDB" id="9816309at2"/>
<dbReference type="PANTHER" id="PTHR24422:SF19">
    <property type="entry name" value="CHEMOTAXIS PROTEIN METHYLTRANSFERASE"/>
    <property type="match status" value="1"/>
</dbReference>
<dbReference type="RefSeq" id="WP_115747879.1">
    <property type="nucleotide sequence ID" value="NZ_PIOD01000001.1"/>
</dbReference>
<comment type="caution">
    <text evidence="7">The sequence shown here is derived from an EMBL/GenBank/DDBJ whole genome shotgun (WGS) entry which is preliminary data.</text>
</comment>
<accession>A0A3D8Q0S4</accession>